<dbReference type="InterPro" id="IPR002575">
    <property type="entry name" value="Aminoglycoside_PTrfase"/>
</dbReference>
<proteinExistence type="predicted"/>
<accession>A0AAD6HY02</accession>
<evidence type="ECO:0000259" key="1">
    <source>
        <dbReference type="Pfam" id="PF01636"/>
    </source>
</evidence>
<dbReference type="Pfam" id="PF01636">
    <property type="entry name" value="APH"/>
    <property type="match status" value="1"/>
</dbReference>
<organism evidence="2 3">
    <name type="scientific">Penicillium malachiteum</name>
    <dbReference type="NCBI Taxonomy" id="1324776"/>
    <lineage>
        <taxon>Eukaryota</taxon>
        <taxon>Fungi</taxon>
        <taxon>Dikarya</taxon>
        <taxon>Ascomycota</taxon>
        <taxon>Pezizomycotina</taxon>
        <taxon>Eurotiomycetes</taxon>
        <taxon>Eurotiomycetidae</taxon>
        <taxon>Eurotiales</taxon>
        <taxon>Aspergillaceae</taxon>
        <taxon>Penicillium</taxon>
    </lineage>
</organism>
<keyword evidence="3" id="KW-1185">Reference proteome</keyword>
<comment type="caution">
    <text evidence="2">The sequence shown here is derived from an EMBL/GenBank/DDBJ whole genome shotgun (WGS) entry which is preliminary data.</text>
</comment>
<feature type="domain" description="Aminoglycoside phosphotransferase" evidence="1">
    <location>
        <begin position="254"/>
        <end position="309"/>
    </location>
</feature>
<dbReference type="Proteomes" id="UP001215712">
    <property type="component" value="Unassembled WGS sequence"/>
</dbReference>
<dbReference type="AlphaFoldDB" id="A0AAD6HY02"/>
<dbReference type="SUPFAM" id="SSF56112">
    <property type="entry name" value="Protein kinase-like (PK-like)"/>
    <property type="match status" value="1"/>
</dbReference>
<dbReference type="Gene3D" id="3.30.200.20">
    <property type="entry name" value="Phosphorylase Kinase, domain 1"/>
    <property type="match status" value="1"/>
</dbReference>
<sequence length="453" mass="51502">MDADELAVQRSDRIFQVWVQHLLANAPELASKLASQHCSGAPVTANRLANGAFNVCYQVSLANGSCVVVRFTALGRVIARREKVDDEVAILKFLGQHTRIPVPKTFGHGKSMVGPYIVMSFIEGNSLSGYLRASSQEIDTLSPSISMSFLRKAYSGMAEVILELSKPEFSFIGAIRESESGGWTVSKRPLTLNMNRIAQFSNIPHEVFKQGYFTNSADYFEGLALQHLFHLEHQHNDAVIDEADCRMKYIARYLFGKCLRQIAADSKHCNGPFRIYCDDLNPGNVLVNSDLVVTGVIDWEFSYAAPVEYSHAPPWWLLLERPEDWELDLDKFMVRFMPRFHTFLEVLRECESKKINDGSLVQSQCISGAMERSLETGMFWISLASRHGAMFDEIYWKFIDQKFFGPFTTIDDRLSLLKDEERENIETFVAKKLQQASERTLVIHYETSELVDF</sequence>
<reference evidence="2" key="1">
    <citation type="journal article" date="2023" name="IMA Fungus">
        <title>Comparative genomic study of the Penicillium genus elucidates a diverse pangenome and 15 lateral gene transfer events.</title>
        <authorList>
            <person name="Petersen C."/>
            <person name="Sorensen T."/>
            <person name="Nielsen M.R."/>
            <person name="Sondergaard T.E."/>
            <person name="Sorensen J.L."/>
            <person name="Fitzpatrick D.A."/>
            <person name="Frisvad J.C."/>
            <person name="Nielsen K.L."/>
        </authorList>
    </citation>
    <scope>NUCLEOTIDE SEQUENCE</scope>
    <source>
        <strain evidence="2">IBT 17514</strain>
    </source>
</reference>
<dbReference type="InterPro" id="IPR051678">
    <property type="entry name" value="AGP_Transferase"/>
</dbReference>
<dbReference type="PANTHER" id="PTHR21310">
    <property type="entry name" value="AMINOGLYCOSIDE PHOSPHOTRANSFERASE-RELATED-RELATED"/>
    <property type="match status" value="1"/>
</dbReference>
<gene>
    <name evidence="2" type="ORF">N7493_000950</name>
</gene>
<evidence type="ECO:0000313" key="2">
    <source>
        <dbReference type="EMBL" id="KAJ5741078.1"/>
    </source>
</evidence>
<protein>
    <submittedName>
        <fullName evidence="2">Phosphotransferase enzyme family protein</fullName>
    </submittedName>
</protein>
<reference evidence="2" key="2">
    <citation type="submission" date="2023-01" db="EMBL/GenBank/DDBJ databases">
        <authorList>
            <person name="Petersen C."/>
        </authorList>
    </citation>
    <scope>NUCLEOTIDE SEQUENCE</scope>
    <source>
        <strain evidence="2">IBT 17514</strain>
    </source>
</reference>
<dbReference type="InterPro" id="IPR011009">
    <property type="entry name" value="Kinase-like_dom_sf"/>
</dbReference>
<dbReference type="EMBL" id="JAQJAN010000001">
    <property type="protein sequence ID" value="KAJ5741078.1"/>
    <property type="molecule type" value="Genomic_DNA"/>
</dbReference>
<name>A0AAD6HY02_9EURO</name>
<dbReference type="PANTHER" id="PTHR21310:SF37">
    <property type="entry name" value="AMINOGLYCOSIDE PHOSPHOTRANSFERASE DOMAIN-CONTAINING PROTEIN"/>
    <property type="match status" value="1"/>
</dbReference>
<evidence type="ECO:0000313" key="3">
    <source>
        <dbReference type="Proteomes" id="UP001215712"/>
    </source>
</evidence>